<organism evidence="1 2">
    <name type="scientific">Heyndrickxia coagulans</name>
    <name type="common">Weizmannia coagulans</name>
    <dbReference type="NCBI Taxonomy" id="1398"/>
    <lineage>
        <taxon>Bacteria</taxon>
        <taxon>Bacillati</taxon>
        <taxon>Bacillota</taxon>
        <taxon>Bacilli</taxon>
        <taxon>Bacillales</taxon>
        <taxon>Bacillaceae</taxon>
        <taxon>Heyndrickxia</taxon>
    </lineage>
</organism>
<evidence type="ECO:0000313" key="2">
    <source>
        <dbReference type="Proteomes" id="UP000075304"/>
    </source>
</evidence>
<dbReference type="PATRIC" id="fig|1398.25.peg.1163"/>
<name>A0A150JWQ2_HEYCO</name>
<dbReference type="Proteomes" id="UP000075304">
    <property type="component" value="Unassembled WGS sequence"/>
</dbReference>
<dbReference type="EMBL" id="LQYI01000138">
    <property type="protein sequence ID" value="KYC61719.1"/>
    <property type="molecule type" value="Genomic_DNA"/>
</dbReference>
<gene>
    <name evidence="1" type="ORF">B4099_2205</name>
</gene>
<dbReference type="AlphaFoldDB" id="A0A150JWQ2"/>
<protein>
    <submittedName>
        <fullName evidence="1">Uncharacterized protein</fullName>
    </submittedName>
</protein>
<comment type="caution">
    <text evidence="1">The sequence shown here is derived from an EMBL/GenBank/DDBJ whole genome shotgun (WGS) entry which is preliminary data.</text>
</comment>
<reference evidence="1 2" key="1">
    <citation type="submission" date="2016-01" db="EMBL/GenBank/DDBJ databases">
        <title>Genome Sequences of Twelve Sporeforming Bacillus Species Isolated from Foods.</title>
        <authorList>
            <person name="Berendsen E.M."/>
            <person name="Wells-Bennik M.H."/>
            <person name="Krawcyk A.O."/>
            <person name="De Jong A."/>
            <person name="Holsappel S."/>
            <person name="Eijlander R.T."/>
            <person name="Kuipers O.P."/>
        </authorList>
    </citation>
    <scope>NUCLEOTIDE SEQUENCE [LARGE SCALE GENOMIC DNA]</scope>
    <source>
        <strain evidence="1 2">B4099</strain>
    </source>
</reference>
<evidence type="ECO:0000313" key="1">
    <source>
        <dbReference type="EMBL" id="KYC61719.1"/>
    </source>
</evidence>
<sequence>MGAFFGAWIQLKTGSARAKQKAMQVREFWGMNFARRTTAVAVATRENDGAAATKGLRSAGKIFSVTMAPASFKIKL</sequence>
<proteinExistence type="predicted"/>
<accession>A0A150JWQ2</accession>